<dbReference type="AlphaFoldDB" id="A0A7S2RI61"/>
<evidence type="ECO:0000256" key="1">
    <source>
        <dbReference type="SAM" id="MobiDB-lite"/>
    </source>
</evidence>
<feature type="region of interest" description="Disordered" evidence="1">
    <location>
        <begin position="31"/>
        <end position="69"/>
    </location>
</feature>
<evidence type="ECO:0000313" key="2">
    <source>
        <dbReference type="EMBL" id="CAD9671866.1"/>
    </source>
</evidence>
<protein>
    <submittedName>
        <fullName evidence="2">Uncharacterized protein</fullName>
    </submittedName>
</protein>
<accession>A0A7S2RI61</accession>
<organism evidence="2">
    <name type="scientific">Mucochytrium quahogii</name>
    <dbReference type="NCBI Taxonomy" id="96639"/>
    <lineage>
        <taxon>Eukaryota</taxon>
        <taxon>Sar</taxon>
        <taxon>Stramenopiles</taxon>
        <taxon>Bigyra</taxon>
        <taxon>Labyrinthulomycetes</taxon>
        <taxon>Thraustochytrida</taxon>
        <taxon>Thraustochytriidae</taxon>
        <taxon>Mucochytrium</taxon>
    </lineage>
</organism>
<dbReference type="EMBL" id="HBHK01006194">
    <property type="protein sequence ID" value="CAD9671866.1"/>
    <property type="molecule type" value="Transcribed_RNA"/>
</dbReference>
<name>A0A7S2RI61_9STRA</name>
<sequence>MDREVAIEAGIGQDGNVHLHAMHAGARQLKQGGMRKAQKTHSKATPGKHVIGKSSDADGRRSSMPRKRNNQCVCEQVTLQGTASGMCKKLEDQYGQSHWLYGSMYQLPPKNAERYGINMRKRWLKHLGLTENELEEQSVAKPEVRWTHFPQSFFKKDKADEDDSKPRRRRLKYVVERQSTMFEEDIITTGKHSGMAVPVPLNKFAGQPADSIAPITALDRKVVLPYPSAGVIDLSFGTDLFKLSLVSEELERMMNNLQAVRQWEETQIEALHKKSKELFECNAEAITRIAAQVENMKNRIGGEHKTGQNQ</sequence>
<reference evidence="2" key="1">
    <citation type="submission" date="2021-01" db="EMBL/GenBank/DDBJ databases">
        <authorList>
            <person name="Corre E."/>
            <person name="Pelletier E."/>
            <person name="Niang G."/>
            <person name="Scheremetjew M."/>
            <person name="Finn R."/>
            <person name="Kale V."/>
            <person name="Holt S."/>
            <person name="Cochrane G."/>
            <person name="Meng A."/>
            <person name="Brown T."/>
            <person name="Cohen L."/>
        </authorList>
    </citation>
    <scope>NUCLEOTIDE SEQUENCE</scope>
    <source>
        <strain evidence="2">NY070348D</strain>
    </source>
</reference>
<gene>
    <name evidence="2" type="ORF">QSP1433_LOCUS3728</name>
</gene>
<proteinExistence type="predicted"/>